<evidence type="ECO:0000313" key="2">
    <source>
        <dbReference type="Proteomes" id="UP000034664"/>
    </source>
</evidence>
<dbReference type="PATRIC" id="fig|1618482.3.peg.687"/>
<keyword evidence="1" id="KW-0347">Helicase</keyword>
<keyword evidence="1" id="KW-0378">Hydrolase</keyword>
<organism evidence="1 2">
    <name type="scientific">Candidatus Roizmanbacteria bacterium GW2011_GWB1_40_7</name>
    <dbReference type="NCBI Taxonomy" id="1618482"/>
    <lineage>
        <taxon>Bacteria</taxon>
        <taxon>Candidatus Roizmaniibacteriota</taxon>
    </lineage>
</organism>
<dbReference type="AlphaFoldDB" id="A0A0G0T4H7"/>
<dbReference type="GO" id="GO:0004386">
    <property type="term" value="F:helicase activity"/>
    <property type="evidence" value="ECO:0007669"/>
    <property type="project" value="UniProtKB-KW"/>
</dbReference>
<dbReference type="PANTHER" id="PTHR40084:SF1">
    <property type="entry name" value="PHOSPHOTRANSFERASE"/>
    <property type="match status" value="1"/>
</dbReference>
<protein>
    <submittedName>
        <fullName evidence="1">UvrD/REP helicase</fullName>
    </submittedName>
</protein>
<keyword evidence="1" id="KW-0067">ATP-binding</keyword>
<dbReference type="SUPFAM" id="SSF89550">
    <property type="entry name" value="PHP domain-like"/>
    <property type="match status" value="1"/>
</dbReference>
<gene>
    <name evidence="1" type="ORF">UU14_C0016G0039</name>
</gene>
<accession>A0A0G0T4H7</accession>
<sequence length="477" mass="53881">MKVIADLQLHSKYSRAVSQKMNIEELFFWSKMKGIGLIATGDWTHPLWIREIKEKLVETGRGTLRLNSNLKKTVFSNLFSNLKRQSFSLQEQDTEFLLATELSSIYSQGGQTRRVHNLVWVPAISSAEKIIRELNKRGCNLGADGRPIVGLTSKEVLQIALEVDESALVIPAHAWTPWFALYGSKSGFNSIEECFEDLSDYIYAVETGLSSDPAMNWRIPELDHRSIVSFSDAHSGPKLGREATVFDLEELSYEAIREAVMDNASNLSSPRRRGSVDSRLLGNDRNKISCTLEFYPEEGKYHFDGHRNCKVRQTPEETRERGTQCPVCGRPLTVGVEYRVQELAKRDPINTVKKIDDNGVRWLYHPQNMHPPFVNIVPLLEIISEARHAGTGSKGVQEEYEKVISSLGPEFHVLLKADFDDISRASDARLSEAIKKVRVGDIYIDPGYDGEFGKVKVWKDDGEDVVEDVGKDQMSLF</sequence>
<reference evidence="1 2" key="1">
    <citation type="journal article" date="2015" name="Nature">
        <title>rRNA introns, odd ribosomes, and small enigmatic genomes across a large radiation of phyla.</title>
        <authorList>
            <person name="Brown C.T."/>
            <person name="Hug L.A."/>
            <person name="Thomas B.C."/>
            <person name="Sharon I."/>
            <person name="Castelle C.J."/>
            <person name="Singh A."/>
            <person name="Wilkins M.J."/>
            <person name="Williams K.H."/>
            <person name="Banfield J.F."/>
        </authorList>
    </citation>
    <scope>NUCLEOTIDE SEQUENCE [LARGE SCALE GENOMIC DNA]</scope>
</reference>
<evidence type="ECO:0000313" key="1">
    <source>
        <dbReference type="EMBL" id="KKR71919.1"/>
    </source>
</evidence>
<keyword evidence="1" id="KW-0547">Nucleotide-binding</keyword>
<dbReference type="Proteomes" id="UP000034664">
    <property type="component" value="Unassembled WGS sequence"/>
</dbReference>
<dbReference type="EMBL" id="LBZM01000016">
    <property type="protein sequence ID" value="KKR71919.1"/>
    <property type="molecule type" value="Genomic_DNA"/>
</dbReference>
<name>A0A0G0T4H7_9BACT</name>
<dbReference type="CDD" id="cd19067">
    <property type="entry name" value="PfuEndoQ-like"/>
    <property type="match status" value="1"/>
</dbReference>
<dbReference type="PANTHER" id="PTHR40084">
    <property type="entry name" value="PHOSPHOHYDROLASE, PHP FAMILY"/>
    <property type="match status" value="1"/>
</dbReference>
<dbReference type="Gene3D" id="3.20.20.140">
    <property type="entry name" value="Metal-dependent hydrolases"/>
    <property type="match status" value="1"/>
</dbReference>
<proteinExistence type="predicted"/>
<comment type="caution">
    <text evidence="1">The sequence shown here is derived from an EMBL/GenBank/DDBJ whole genome shotgun (WGS) entry which is preliminary data.</text>
</comment>
<dbReference type="InterPro" id="IPR016195">
    <property type="entry name" value="Pol/histidinol_Pase-like"/>
</dbReference>